<gene>
    <name evidence="2" type="ORF">AAE3_LOCUS6053</name>
</gene>
<evidence type="ECO:0000313" key="3">
    <source>
        <dbReference type="Proteomes" id="UP000467700"/>
    </source>
</evidence>
<feature type="compositionally biased region" description="Low complexity" evidence="1">
    <location>
        <begin position="192"/>
        <end position="209"/>
    </location>
</feature>
<dbReference type="EMBL" id="CACVBS010000041">
    <property type="protein sequence ID" value="CAA7263780.1"/>
    <property type="molecule type" value="Genomic_DNA"/>
</dbReference>
<accession>A0A8S0VVG7</accession>
<sequence>MRLLASTHYCFSTGLTLPIFPFLFLRPSSAFTVNANVTDFLRTCDAWALTVDGGTPPYSFDFFSLSSGESQLDFHDTLEAGLTRYIYVNRADPGSTLLVGLFVAYKKHLRKGAETSTEAQDAPPRPSECTRSLELKPVGRPTTDNTTRQNNRFLTSPRTTYHSDRTMRNIRNVDVDPGIRQDDQYIEETERPPSSSSQRTISRISSRISSPPPELPPFTFGPSPRLSDNSFLSPAYRRQIQGTFHLPSQDVPIEPALSETDGVLTRLPSISLSTHRPQSP</sequence>
<reference evidence="2 3" key="1">
    <citation type="submission" date="2020-01" db="EMBL/GenBank/DDBJ databases">
        <authorList>
            <person name="Gupta K D."/>
        </authorList>
    </citation>
    <scope>NUCLEOTIDE SEQUENCE [LARGE SCALE GENOMIC DNA]</scope>
</reference>
<organism evidence="2 3">
    <name type="scientific">Cyclocybe aegerita</name>
    <name type="common">Black poplar mushroom</name>
    <name type="synonym">Agrocybe aegerita</name>
    <dbReference type="NCBI Taxonomy" id="1973307"/>
    <lineage>
        <taxon>Eukaryota</taxon>
        <taxon>Fungi</taxon>
        <taxon>Dikarya</taxon>
        <taxon>Basidiomycota</taxon>
        <taxon>Agaricomycotina</taxon>
        <taxon>Agaricomycetes</taxon>
        <taxon>Agaricomycetidae</taxon>
        <taxon>Agaricales</taxon>
        <taxon>Agaricineae</taxon>
        <taxon>Bolbitiaceae</taxon>
        <taxon>Cyclocybe</taxon>
    </lineage>
</organism>
<dbReference type="Proteomes" id="UP000467700">
    <property type="component" value="Unassembled WGS sequence"/>
</dbReference>
<name>A0A8S0VVG7_CYCAE</name>
<proteinExistence type="predicted"/>
<dbReference type="OrthoDB" id="2527908at2759"/>
<feature type="region of interest" description="Disordered" evidence="1">
    <location>
        <begin position="113"/>
        <end position="215"/>
    </location>
</feature>
<keyword evidence="3" id="KW-1185">Reference proteome</keyword>
<dbReference type="AlphaFoldDB" id="A0A8S0VVG7"/>
<feature type="compositionally biased region" description="Polar residues" evidence="1">
    <location>
        <begin position="142"/>
        <end position="160"/>
    </location>
</feature>
<evidence type="ECO:0000256" key="1">
    <source>
        <dbReference type="SAM" id="MobiDB-lite"/>
    </source>
</evidence>
<feature type="compositionally biased region" description="Basic and acidic residues" evidence="1">
    <location>
        <begin position="161"/>
        <end position="191"/>
    </location>
</feature>
<evidence type="ECO:0000313" key="2">
    <source>
        <dbReference type="EMBL" id="CAA7263780.1"/>
    </source>
</evidence>
<protein>
    <submittedName>
        <fullName evidence="2">Uncharacterized protein</fullName>
    </submittedName>
</protein>
<comment type="caution">
    <text evidence="2">The sequence shown here is derived from an EMBL/GenBank/DDBJ whole genome shotgun (WGS) entry which is preliminary data.</text>
</comment>